<protein>
    <recommendedName>
        <fullName evidence="3">GNAT family N-acetyltransferase</fullName>
    </recommendedName>
</protein>
<evidence type="ECO:0008006" key="3">
    <source>
        <dbReference type="Google" id="ProtNLM"/>
    </source>
</evidence>
<dbReference type="EMBL" id="BAAAWD010000015">
    <property type="protein sequence ID" value="GAA3026393.1"/>
    <property type="molecule type" value="Genomic_DNA"/>
</dbReference>
<evidence type="ECO:0000313" key="1">
    <source>
        <dbReference type="EMBL" id="GAA3026393.1"/>
    </source>
</evidence>
<accession>A0ABP6L1V5</accession>
<dbReference type="RefSeq" id="WP_344901507.1">
    <property type="nucleotide sequence ID" value="NZ_BAAAWD010000015.1"/>
</dbReference>
<evidence type="ECO:0000313" key="2">
    <source>
        <dbReference type="Proteomes" id="UP001499930"/>
    </source>
</evidence>
<organism evidence="1 2">
    <name type="scientific">Streptosporangium longisporum</name>
    <dbReference type="NCBI Taxonomy" id="46187"/>
    <lineage>
        <taxon>Bacteria</taxon>
        <taxon>Bacillati</taxon>
        <taxon>Actinomycetota</taxon>
        <taxon>Actinomycetes</taxon>
        <taxon>Streptosporangiales</taxon>
        <taxon>Streptosporangiaceae</taxon>
        <taxon>Streptosporangium</taxon>
    </lineage>
</organism>
<dbReference type="Proteomes" id="UP001499930">
    <property type="component" value="Unassembled WGS sequence"/>
</dbReference>
<comment type="caution">
    <text evidence="1">The sequence shown here is derived from an EMBL/GenBank/DDBJ whole genome shotgun (WGS) entry which is preliminary data.</text>
</comment>
<reference evidence="2" key="1">
    <citation type="journal article" date="2019" name="Int. J. Syst. Evol. Microbiol.">
        <title>The Global Catalogue of Microorganisms (GCM) 10K type strain sequencing project: providing services to taxonomists for standard genome sequencing and annotation.</title>
        <authorList>
            <consortium name="The Broad Institute Genomics Platform"/>
            <consortium name="The Broad Institute Genome Sequencing Center for Infectious Disease"/>
            <person name="Wu L."/>
            <person name="Ma J."/>
        </authorList>
    </citation>
    <scope>NUCLEOTIDE SEQUENCE [LARGE SCALE GENOMIC DNA]</scope>
    <source>
        <strain evidence="2">JCM 3106</strain>
    </source>
</reference>
<sequence>MSEGPVAVAARNNAEWCDLVCRSHGLPGEFGPGFWVNRRHRLAYYPSLVTLSPRTSADDVVGALGALGAPVPGTGVKDSFATLDLGPAGYEPLFEATWIHRPAGRDRPAGGSLSWEEVTSADELDAWRSACADEAAGVFLPSLLESPECRVVAGRLCGRVVAGAMVNLSERAVGVSNVFCGERDPDEVWGGLLDAAARIAPDRPVVGYERDDALRAAIRNGCRPIGPLRVWVLPADG</sequence>
<keyword evidence="2" id="KW-1185">Reference proteome</keyword>
<name>A0ABP6L1V5_9ACTN</name>
<gene>
    <name evidence="1" type="ORF">GCM10017559_60370</name>
</gene>
<proteinExistence type="predicted"/>